<keyword evidence="3" id="KW-0378">Hydrolase</keyword>
<evidence type="ECO:0000256" key="5">
    <source>
        <dbReference type="ARBA" id="ARBA00023145"/>
    </source>
</evidence>
<dbReference type="CDD" id="cd02248">
    <property type="entry name" value="Peptidase_C1A"/>
    <property type="match status" value="1"/>
</dbReference>
<dbReference type="InterPro" id="IPR039417">
    <property type="entry name" value="Peptidase_C1A_papain-like"/>
</dbReference>
<dbReference type="InterPro" id="IPR013128">
    <property type="entry name" value="Peptidase_C1A"/>
</dbReference>
<evidence type="ECO:0000256" key="2">
    <source>
        <dbReference type="ARBA" id="ARBA00022670"/>
    </source>
</evidence>
<dbReference type="SMART" id="SM00645">
    <property type="entry name" value="Pept_C1"/>
    <property type="match status" value="1"/>
</dbReference>
<organism evidence="9 10">
    <name type="scientific">Oikopleura dioica</name>
    <name type="common">Tunicate</name>
    <dbReference type="NCBI Taxonomy" id="34765"/>
    <lineage>
        <taxon>Eukaryota</taxon>
        <taxon>Metazoa</taxon>
        <taxon>Chordata</taxon>
        <taxon>Tunicata</taxon>
        <taxon>Appendicularia</taxon>
        <taxon>Copelata</taxon>
        <taxon>Oikopleuridae</taxon>
        <taxon>Oikopleura</taxon>
    </lineage>
</organism>
<dbReference type="PROSITE" id="PS00640">
    <property type="entry name" value="THIOL_PROTEASE_ASN"/>
    <property type="match status" value="1"/>
</dbReference>
<dbReference type="InterPro" id="IPR000668">
    <property type="entry name" value="Peptidase_C1A_C"/>
</dbReference>
<evidence type="ECO:0000259" key="7">
    <source>
        <dbReference type="SMART" id="SM00645"/>
    </source>
</evidence>
<dbReference type="InterPro" id="IPR025661">
    <property type="entry name" value="Pept_asp_AS"/>
</dbReference>
<reference evidence="9 10" key="1">
    <citation type="submission" date="2021-04" db="EMBL/GenBank/DDBJ databases">
        <authorList>
            <person name="Bliznina A."/>
        </authorList>
    </citation>
    <scope>NUCLEOTIDE SEQUENCE [LARGE SCALE GENOMIC DNA]</scope>
</reference>
<feature type="domain" description="Cathepsin propeptide inhibitor" evidence="8">
    <location>
        <begin position="24"/>
        <end position="84"/>
    </location>
</feature>
<dbReference type="PANTHER" id="PTHR12411">
    <property type="entry name" value="CYSTEINE PROTEASE FAMILY C1-RELATED"/>
    <property type="match status" value="1"/>
</dbReference>
<evidence type="ECO:0000256" key="4">
    <source>
        <dbReference type="ARBA" id="ARBA00022807"/>
    </source>
</evidence>
<dbReference type="InterPro" id="IPR000169">
    <property type="entry name" value="Pept_cys_AS"/>
</dbReference>
<name>A0ABN7SYD6_OIKDI</name>
<evidence type="ECO:0000313" key="9">
    <source>
        <dbReference type="EMBL" id="CAG5106964.1"/>
    </source>
</evidence>
<dbReference type="Pfam" id="PF08246">
    <property type="entry name" value="Inhibitor_I29"/>
    <property type="match status" value="1"/>
</dbReference>
<dbReference type="SMART" id="SM00848">
    <property type="entry name" value="Inhibitor_I29"/>
    <property type="match status" value="1"/>
</dbReference>
<feature type="domain" description="Peptidase C1A papain C-terminal" evidence="7">
    <location>
        <begin position="111"/>
        <end position="325"/>
    </location>
</feature>
<keyword evidence="4" id="KW-0788">Thiol protease</keyword>
<dbReference type="InterPro" id="IPR038765">
    <property type="entry name" value="Papain-like_cys_pep_sf"/>
</dbReference>
<dbReference type="Gene3D" id="3.90.70.10">
    <property type="entry name" value="Cysteine proteinases"/>
    <property type="match status" value="1"/>
</dbReference>
<evidence type="ECO:0000256" key="3">
    <source>
        <dbReference type="ARBA" id="ARBA00022801"/>
    </source>
</evidence>
<sequence length="326" mass="35716">MKLFATLAVTASALSLDHENFQEFKEWQATVGKAYQSEGHEMRGFQNWLVSRQFVIEHNIRAFTGQETFTVEMNKWADLSDEEWVEYNRLRNGAKASSDCTPMPSNATQANPDSVDWRTQGYVTDIKDQGQCGSCWAFSTTGSTEGAHFKKTGDLVALSEQQLVDCSTKEGDHGCNGGLMDFGFTYIIENGGITTEEAYPYHAQNGACKSGMTAAATLSECHDVPQGSEADLETAVATVGPVSVAIDAHLLSFRLYKQGIYHDRLCSSTRLDHGVLAVGYKNADSGNYWIVKNSWGTSWGNEGYIWMAKDKKNGCGIATAASYPIA</sequence>
<dbReference type="Pfam" id="PF00112">
    <property type="entry name" value="Peptidase_C1"/>
    <property type="match status" value="1"/>
</dbReference>
<evidence type="ECO:0000259" key="8">
    <source>
        <dbReference type="SMART" id="SM00848"/>
    </source>
</evidence>
<dbReference type="Proteomes" id="UP001158576">
    <property type="component" value="Chromosome 1"/>
</dbReference>
<keyword evidence="6" id="KW-1015">Disulfide bond</keyword>
<keyword evidence="5" id="KW-0865">Zymogen</keyword>
<protein>
    <submittedName>
        <fullName evidence="9">Oidioi.mRNA.OKI2018_I69.chr1.g3081.t1.cds</fullName>
    </submittedName>
</protein>
<dbReference type="PRINTS" id="PR00705">
    <property type="entry name" value="PAPAIN"/>
</dbReference>
<dbReference type="InterPro" id="IPR013201">
    <property type="entry name" value="Prot_inhib_I29"/>
</dbReference>
<evidence type="ECO:0000256" key="6">
    <source>
        <dbReference type="ARBA" id="ARBA00023157"/>
    </source>
</evidence>
<proteinExistence type="inferred from homology"/>
<gene>
    <name evidence="9" type="ORF">OKIOD_LOCUS11846</name>
</gene>
<dbReference type="EMBL" id="OU015566">
    <property type="protein sequence ID" value="CAG5106964.1"/>
    <property type="molecule type" value="Genomic_DNA"/>
</dbReference>
<dbReference type="PROSITE" id="PS00139">
    <property type="entry name" value="THIOL_PROTEASE_CYS"/>
    <property type="match status" value="1"/>
</dbReference>
<accession>A0ABN7SYD6</accession>
<evidence type="ECO:0000313" key="10">
    <source>
        <dbReference type="Proteomes" id="UP001158576"/>
    </source>
</evidence>
<keyword evidence="2" id="KW-0645">Protease</keyword>
<evidence type="ECO:0000256" key="1">
    <source>
        <dbReference type="ARBA" id="ARBA00008455"/>
    </source>
</evidence>
<comment type="similarity">
    <text evidence="1">Belongs to the peptidase C1 family.</text>
</comment>
<dbReference type="SUPFAM" id="SSF54001">
    <property type="entry name" value="Cysteine proteinases"/>
    <property type="match status" value="1"/>
</dbReference>
<keyword evidence="10" id="KW-1185">Reference proteome</keyword>